<dbReference type="WBParaSite" id="nRc.2.0.1.t16748-RA">
    <property type="protein sequence ID" value="nRc.2.0.1.t16748-RA"/>
    <property type="gene ID" value="nRc.2.0.1.g16748"/>
</dbReference>
<proteinExistence type="predicted"/>
<dbReference type="AlphaFoldDB" id="A0A915IRB7"/>
<reference evidence="3" key="1">
    <citation type="submission" date="2022-11" db="UniProtKB">
        <authorList>
            <consortium name="WormBaseParasite"/>
        </authorList>
    </citation>
    <scope>IDENTIFICATION</scope>
</reference>
<accession>A0A915IRB7</accession>
<organism evidence="2 3">
    <name type="scientific">Romanomermis culicivorax</name>
    <name type="common">Nematode worm</name>
    <dbReference type="NCBI Taxonomy" id="13658"/>
    <lineage>
        <taxon>Eukaryota</taxon>
        <taxon>Metazoa</taxon>
        <taxon>Ecdysozoa</taxon>
        <taxon>Nematoda</taxon>
        <taxon>Enoplea</taxon>
        <taxon>Dorylaimia</taxon>
        <taxon>Mermithida</taxon>
        <taxon>Mermithoidea</taxon>
        <taxon>Mermithidae</taxon>
        <taxon>Romanomermis</taxon>
    </lineage>
</organism>
<evidence type="ECO:0000313" key="2">
    <source>
        <dbReference type="Proteomes" id="UP000887565"/>
    </source>
</evidence>
<sequence length="171" mass="18837">MPLAALLASPCSALEYTYVNDLLLHHAQNFDPAMHTAFFNCMWYCADGNPRKRLTKWMNRIPEGEPSFASDPGTYVCNRHRSSRHTAAHHTTAAASTKTASACDSISADSTYGCSNPKAPSTSALALDPHGQPIQKPGGYEHSMKCKQHLQEEADYPKSHKTCTTDEPRTR</sequence>
<feature type="region of interest" description="Disordered" evidence="1">
    <location>
        <begin position="118"/>
        <end position="171"/>
    </location>
</feature>
<protein>
    <submittedName>
        <fullName evidence="3">Secreted protein</fullName>
    </submittedName>
</protein>
<evidence type="ECO:0000256" key="1">
    <source>
        <dbReference type="SAM" id="MobiDB-lite"/>
    </source>
</evidence>
<dbReference type="Proteomes" id="UP000887565">
    <property type="component" value="Unplaced"/>
</dbReference>
<name>A0A915IRB7_ROMCU</name>
<keyword evidence="2" id="KW-1185">Reference proteome</keyword>
<evidence type="ECO:0000313" key="3">
    <source>
        <dbReference type="WBParaSite" id="nRc.2.0.1.t16748-RA"/>
    </source>
</evidence>
<feature type="compositionally biased region" description="Basic and acidic residues" evidence="1">
    <location>
        <begin position="149"/>
        <end position="171"/>
    </location>
</feature>